<dbReference type="Gene3D" id="2.160.10.10">
    <property type="entry name" value="Hexapeptide repeat proteins"/>
    <property type="match status" value="1"/>
</dbReference>
<dbReference type="PANTHER" id="PTHR23416">
    <property type="entry name" value="SIALIC ACID SYNTHASE-RELATED"/>
    <property type="match status" value="1"/>
</dbReference>
<keyword evidence="2" id="KW-0808">Transferase</keyword>
<dbReference type="CDD" id="cd04647">
    <property type="entry name" value="LbH_MAT_like"/>
    <property type="match status" value="1"/>
</dbReference>
<dbReference type="AlphaFoldDB" id="A0A0F9X7V5"/>
<evidence type="ECO:0008006" key="4">
    <source>
        <dbReference type="Google" id="ProtNLM"/>
    </source>
</evidence>
<name>A0A0F9X7V5_9ZZZZ</name>
<proteinExistence type="inferred from homology"/>
<organism evidence="3">
    <name type="scientific">marine sediment metagenome</name>
    <dbReference type="NCBI Taxonomy" id="412755"/>
    <lineage>
        <taxon>unclassified sequences</taxon>
        <taxon>metagenomes</taxon>
        <taxon>ecological metagenomes</taxon>
    </lineage>
</organism>
<evidence type="ECO:0000256" key="2">
    <source>
        <dbReference type="ARBA" id="ARBA00022679"/>
    </source>
</evidence>
<dbReference type="GO" id="GO:0008374">
    <property type="term" value="F:O-acyltransferase activity"/>
    <property type="evidence" value="ECO:0007669"/>
    <property type="project" value="TreeGrafter"/>
</dbReference>
<accession>A0A0F9X7V5</accession>
<dbReference type="GO" id="GO:0005829">
    <property type="term" value="C:cytosol"/>
    <property type="evidence" value="ECO:0007669"/>
    <property type="project" value="TreeGrafter"/>
</dbReference>
<protein>
    <recommendedName>
        <fullName evidence="4">Acyltransferase</fullName>
    </recommendedName>
</protein>
<dbReference type="EMBL" id="LAZR01000073">
    <property type="protein sequence ID" value="KKN95051.1"/>
    <property type="molecule type" value="Genomic_DNA"/>
</dbReference>
<evidence type="ECO:0000256" key="1">
    <source>
        <dbReference type="ARBA" id="ARBA00007274"/>
    </source>
</evidence>
<dbReference type="Pfam" id="PF00132">
    <property type="entry name" value="Hexapep"/>
    <property type="match status" value="1"/>
</dbReference>
<gene>
    <name evidence="3" type="ORF">LCGC14_0181190</name>
</gene>
<dbReference type="InterPro" id="IPR051159">
    <property type="entry name" value="Hexapeptide_acetyltransf"/>
</dbReference>
<dbReference type="InterPro" id="IPR001451">
    <property type="entry name" value="Hexapep"/>
</dbReference>
<dbReference type="InterPro" id="IPR011004">
    <property type="entry name" value="Trimer_LpxA-like_sf"/>
</dbReference>
<sequence length="185" mass="20412">MKRLVSSLLRWLLWPAVYFTQWAGQQYQTVRNDRLRRRLNAAAPDTLSLAGAVHITCPENCTVGRGVAIHDAEWNARGGITIGNYVHFGARVTILTASHNYEGDEVPYDATFVVKPVIIEDNVWIGCDVVIAPGTHIEEGAVIAMGAVISGHVPKGAIVGSQKWRILKHRDMDKYEAIKAAGKFH</sequence>
<reference evidence="3" key="1">
    <citation type="journal article" date="2015" name="Nature">
        <title>Complex archaea that bridge the gap between prokaryotes and eukaryotes.</title>
        <authorList>
            <person name="Spang A."/>
            <person name="Saw J.H."/>
            <person name="Jorgensen S.L."/>
            <person name="Zaremba-Niedzwiedzka K."/>
            <person name="Martijn J."/>
            <person name="Lind A.E."/>
            <person name="van Eijk R."/>
            <person name="Schleper C."/>
            <person name="Guy L."/>
            <person name="Ettema T.J."/>
        </authorList>
    </citation>
    <scope>NUCLEOTIDE SEQUENCE</scope>
</reference>
<dbReference type="PANTHER" id="PTHR23416:SF23">
    <property type="entry name" value="ACETYLTRANSFERASE C18B11.09C-RELATED"/>
    <property type="match status" value="1"/>
</dbReference>
<comment type="caution">
    <text evidence="3">The sequence shown here is derived from an EMBL/GenBank/DDBJ whole genome shotgun (WGS) entry which is preliminary data.</text>
</comment>
<comment type="similarity">
    <text evidence="1">Belongs to the transferase hexapeptide repeat family.</text>
</comment>
<evidence type="ECO:0000313" key="3">
    <source>
        <dbReference type="EMBL" id="KKN95051.1"/>
    </source>
</evidence>
<dbReference type="SUPFAM" id="SSF51161">
    <property type="entry name" value="Trimeric LpxA-like enzymes"/>
    <property type="match status" value="1"/>
</dbReference>